<evidence type="ECO:0000313" key="6">
    <source>
        <dbReference type="Proteomes" id="UP001302222"/>
    </source>
</evidence>
<evidence type="ECO:0000256" key="1">
    <source>
        <dbReference type="ARBA" id="ARBA00023015"/>
    </source>
</evidence>
<dbReference type="PROSITE" id="PS00041">
    <property type="entry name" value="HTH_ARAC_FAMILY_1"/>
    <property type="match status" value="1"/>
</dbReference>
<gene>
    <name evidence="5" type="ORF">VB798_13540</name>
</gene>
<dbReference type="Gene3D" id="2.60.120.280">
    <property type="entry name" value="Regulatory protein AraC"/>
    <property type="match status" value="1"/>
</dbReference>
<dbReference type="EMBL" id="JAYGIM010000010">
    <property type="protein sequence ID" value="MEA5427606.1"/>
    <property type="molecule type" value="Genomic_DNA"/>
</dbReference>
<dbReference type="PRINTS" id="PR00032">
    <property type="entry name" value="HTHARAC"/>
</dbReference>
<dbReference type="SMART" id="SM00342">
    <property type="entry name" value="HTH_ARAC"/>
    <property type="match status" value="1"/>
</dbReference>
<sequence>MKQFRQYFTFASNNTADTLGINVLNLGHNIHPVNKPYPDIQHPDSYYFEWEKGRSLKEYQIIYISKGEGYFESNGLPPQLIESGTIILLYPGIWHRFRPKEETGWEEYWVGFSGAYAKYLLEQECFNPQNPIIKVGFNTEFLETFSRFIALAEVQEASYLKLSSFLLIQLLGIVYTSVLLSNQKKSRKEEIIDQIRNEIHRKWNNHIDFEELAKRNNLSYVWFRKTFKEVLGTSPNQYHLLLKLRKAEQIIQDSNLTLSEVAYQCGFESEFYFSRIFKKKMNYNPSEIRKKNMSHPEF</sequence>
<dbReference type="SUPFAM" id="SSF46689">
    <property type="entry name" value="Homeodomain-like"/>
    <property type="match status" value="2"/>
</dbReference>
<evidence type="ECO:0000259" key="4">
    <source>
        <dbReference type="PROSITE" id="PS01124"/>
    </source>
</evidence>
<dbReference type="InterPro" id="IPR037923">
    <property type="entry name" value="HTH-like"/>
</dbReference>
<dbReference type="InterPro" id="IPR018060">
    <property type="entry name" value="HTH_AraC"/>
</dbReference>
<proteinExistence type="predicted"/>
<dbReference type="PANTHER" id="PTHR43280">
    <property type="entry name" value="ARAC-FAMILY TRANSCRIPTIONAL REGULATOR"/>
    <property type="match status" value="1"/>
</dbReference>
<protein>
    <submittedName>
        <fullName evidence="5">AraC family transcriptional regulator</fullName>
    </submittedName>
</protein>
<evidence type="ECO:0000313" key="5">
    <source>
        <dbReference type="EMBL" id="MEA5427606.1"/>
    </source>
</evidence>
<dbReference type="InterPro" id="IPR009057">
    <property type="entry name" value="Homeodomain-like_sf"/>
</dbReference>
<dbReference type="Pfam" id="PF02311">
    <property type="entry name" value="AraC_binding"/>
    <property type="match status" value="1"/>
</dbReference>
<feature type="domain" description="HTH araC/xylS-type" evidence="4">
    <location>
        <begin position="189"/>
        <end position="291"/>
    </location>
</feature>
<reference evidence="5 6" key="1">
    <citation type="submission" date="2023-12" db="EMBL/GenBank/DDBJ databases">
        <title>Novel species of the genus Arcicella isolated from rivers.</title>
        <authorList>
            <person name="Lu H."/>
        </authorList>
    </citation>
    <scope>NUCLEOTIDE SEQUENCE [LARGE SCALE GENOMIC DNA]</scope>
    <source>
        <strain evidence="5 6">DC25W</strain>
    </source>
</reference>
<keyword evidence="1" id="KW-0805">Transcription regulation</keyword>
<dbReference type="InterPro" id="IPR018062">
    <property type="entry name" value="HTH_AraC-typ_CS"/>
</dbReference>
<dbReference type="Proteomes" id="UP001302222">
    <property type="component" value="Unassembled WGS sequence"/>
</dbReference>
<dbReference type="PROSITE" id="PS01124">
    <property type="entry name" value="HTH_ARAC_FAMILY_2"/>
    <property type="match status" value="1"/>
</dbReference>
<dbReference type="Pfam" id="PF12833">
    <property type="entry name" value="HTH_18"/>
    <property type="match status" value="1"/>
</dbReference>
<dbReference type="PANTHER" id="PTHR43280:SF30">
    <property type="entry name" value="MMSAB OPERON REGULATORY PROTEIN"/>
    <property type="match status" value="1"/>
</dbReference>
<keyword evidence="3" id="KW-0804">Transcription</keyword>
<evidence type="ECO:0000256" key="2">
    <source>
        <dbReference type="ARBA" id="ARBA00023125"/>
    </source>
</evidence>
<dbReference type="RefSeq" id="WP_323259161.1">
    <property type="nucleotide sequence ID" value="NZ_JAYGIM010000010.1"/>
</dbReference>
<keyword evidence="2" id="KW-0238">DNA-binding</keyword>
<accession>A0ABU5SJY0</accession>
<name>A0ABU5SJY0_9BACT</name>
<comment type="caution">
    <text evidence="5">The sequence shown here is derived from an EMBL/GenBank/DDBJ whole genome shotgun (WGS) entry which is preliminary data.</text>
</comment>
<dbReference type="InterPro" id="IPR003313">
    <property type="entry name" value="AraC-bd"/>
</dbReference>
<dbReference type="SUPFAM" id="SSF51215">
    <property type="entry name" value="Regulatory protein AraC"/>
    <property type="match status" value="1"/>
</dbReference>
<keyword evidence="6" id="KW-1185">Reference proteome</keyword>
<organism evidence="5 6">
    <name type="scientific">Arcicella lustrica</name>
    <dbReference type="NCBI Taxonomy" id="2984196"/>
    <lineage>
        <taxon>Bacteria</taxon>
        <taxon>Pseudomonadati</taxon>
        <taxon>Bacteroidota</taxon>
        <taxon>Cytophagia</taxon>
        <taxon>Cytophagales</taxon>
        <taxon>Flectobacillaceae</taxon>
        <taxon>Arcicella</taxon>
    </lineage>
</organism>
<dbReference type="InterPro" id="IPR020449">
    <property type="entry name" value="Tscrpt_reg_AraC-type_HTH"/>
</dbReference>
<dbReference type="Gene3D" id="1.10.10.60">
    <property type="entry name" value="Homeodomain-like"/>
    <property type="match status" value="2"/>
</dbReference>
<evidence type="ECO:0000256" key="3">
    <source>
        <dbReference type="ARBA" id="ARBA00023163"/>
    </source>
</evidence>